<feature type="region of interest" description="Disordered" evidence="4">
    <location>
        <begin position="368"/>
        <end position="449"/>
    </location>
</feature>
<dbReference type="InParanoid" id="A0A0L0HNV6"/>
<evidence type="ECO:0000256" key="2">
    <source>
        <dbReference type="ARBA" id="ARBA00022771"/>
    </source>
</evidence>
<evidence type="ECO:0000313" key="6">
    <source>
        <dbReference type="EMBL" id="KND02777.1"/>
    </source>
</evidence>
<feature type="region of interest" description="Disordered" evidence="4">
    <location>
        <begin position="205"/>
        <end position="297"/>
    </location>
</feature>
<dbReference type="InterPro" id="IPR019786">
    <property type="entry name" value="Zinc_finger_PHD-type_CS"/>
</dbReference>
<dbReference type="AlphaFoldDB" id="A0A0L0HNV6"/>
<dbReference type="FunCoup" id="A0A0L0HNV6">
    <property type="interactions" value="36"/>
</dbReference>
<evidence type="ECO:0000259" key="5">
    <source>
        <dbReference type="SMART" id="SM00249"/>
    </source>
</evidence>
<dbReference type="EMBL" id="KQ257452">
    <property type="protein sequence ID" value="KND02777.1"/>
    <property type="molecule type" value="Genomic_DNA"/>
</dbReference>
<dbReference type="PANTHER" id="PTHR47793">
    <property type="entry name" value="HISTONE DEACETYLASE COMPLEX SUBUNIT CTI6"/>
    <property type="match status" value="1"/>
</dbReference>
<feature type="region of interest" description="Disordered" evidence="4">
    <location>
        <begin position="126"/>
        <end position="161"/>
    </location>
</feature>
<feature type="region of interest" description="Disordered" evidence="4">
    <location>
        <begin position="304"/>
        <end position="323"/>
    </location>
</feature>
<dbReference type="SUPFAM" id="SSF57903">
    <property type="entry name" value="FYVE/PHD zinc finger"/>
    <property type="match status" value="1"/>
</dbReference>
<evidence type="ECO:0000256" key="1">
    <source>
        <dbReference type="ARBA" id="ARBA00022723"/>
    </source>
</evidence>
<evidence type="ECO:0000256" key="3">
    <source>
        <dbReference type="ARBA" id="ARBA00022833"/>
    </source>
</evidence>
<feature type="compositionally biased region" description="Basic and acidic residues" evidence="4">
    <location>
        <begin position="222"/>
        <end position="235"/>
    </location>
</feature>
<feature type="domain" description="Zinc finger PHD-type" evidence="5">
    <location>
        <begin position="27"/>
        <end position="71"/>
    </location>
</feature>
<feature type="compositionally biased region" description="Basic and acidic residues" evidence="4">
    <location>
        <begin position="430"/>
        <end position="449"/>
    </location>
</feature>
<sequence>MAARGGGVSRANDSAELGDTEDDEVTRCVCGRTESFGVMVQCEDCFVWQHCECMNVNPRKLPKHYYCERCQPGHHQHSTTRPTSHRTSRDRPGSGNGSAVGGKPTPKKRNTMNSLEAAQPYTELLMFKPGDEPNPDDSSGEVGSHENDVGNDAVRRRSSHDVASVEVVKELFSESTPLGDIAFIERRTIEVEQVGVDPAGIDQTQVNLKRKREQVSHPIPHTPDEEKDTNIRVDVGEICAESNKSTTELRSPLTNGRNSSAEEGSELDAKTKRTKGENGRRNASQPNTRNGKVPRPQRMLHRNSANREAQHHSQPTPASSGHAAELDAGFSVKVRIPHAKATLGEMNKRVKQLSDYITRLQVSMATEPKLELSDSSPELANHPDAKPRTPPAHITSPAVDFAPGLVRSPEEVSSGSLPNGSHTSNNGSENVKDPLLRENELPTKEETSLEMLDRLNRALIKFQERFGSQTRR</sequence>
<feature type="compositionally biased region" description="Polar residues" evidence="4">
    <location>
        <begin position="411"/>
        <end position="429"/>
    </location>
</feature>
<feature type="compositionally biased region" description="Polar residues" evidence="4">
    <location>
        <begin position="281"/>
        <end position="290"/>
    </location>
</feature>
<dbReference type="InterPro" id="IPR053051">
    <property type="entry name" value="HDAC_complex_subunit"/>
</dbReference>
<dbReference type="GO" id="GO:0008270">
    <property type="term" value="F:zinc ion binding"/>
    <property type="evidence" value="ECO:0007669"/>
    <property type="project" value="UniProtKB-KW"/>
</dbReference>
<dbReference type="SMART" id="SM00249">
    <property type="entry name" value="PHD"/>
    <property type="match status" value="1"/>
</dbReference>
<feature type="compositionally biased region" description="Basic and acidic residues" evidence="4">
    <location>
        <begin position="267"/>
        <end position="280"/>
    </location>
</feature>
<dbReference type="GeneID" id="27685494"/>
<reference evidence="6 7" key="1">
    <citation type="submission" date="2009-08" db="EMBL/GenBank/DDBJ databases">
        <title>The Genome Sequence of Spizellomyces punctatus strain DAOM BR117.</title>
        <authorList>
            <consortium name="The Broad Institute Genome Sequencing Platform"/>
            <person name="Russ C."/>
            <person name="Cuomo C."/>
            <person name="Shea T."/>
            <person name="Young S.K."/>
            <person name="Zeng Q."/>
            <person name="Koehrsen M."/>
            <person name="Haas B."/>
            <person name="Borodovsky M."/>
            <person name="Guigo R."/>
            <person name="Alvarado L."/>
            <person name="Berlin A."/>
            <person name="Bochicchio J."/>
            <person name="Borenstein D."/>
            <person name="Chapman S."/>
            <person name="Chen Z."/>
            <person name="Engels R."/>
            <person name="Freedman E."/>
            <person name="Gellesch M."/>
            <person name="Goldberg J."/>
            <person name="Griggs A."/>
            <person name="Gujja S."/>
            <person name="Heiman D."/>
            <person name="Hepburn T."/>
            <person name="Howarth C."/>
            <person name="Jen D."/>
            <person name="Larson L."/>
            <person name="Lewis B."/>
            <person name="Mehta T."/>
            <person name="Park D."/>
            <person name="Pearson M."/>
            <person name="Roberts A."/>
            <person name="Saif S."/>
            <person name="Shenoy N."/>
            <person name="Sisk P."/>
            <person name="Stolte C."/>
            <person name="Sykes S."/>
            <person name="Thomson T."/>
            <person name="Walk T."/>
            <person name="White J."/>
            <person name="Yandava C."/>
            <person name="Burger G."/>
            <person name="Gray M.W."/>
            <person name="Holland P.W.H."/>
            <person name="King N."/>
            <person name="Lang F.B.F."/>
            <person name="Roger A.J."/>
            <person name="Ruiz-Trillo I."/>
            <person name="Lander E."/>
            <person name="Nusbaum C."/>
        </authorList>
    </citation>
    <scope>NUCLEOTIDE SEQUENCE [LARGE SCALE GENOMIC DNA]</scope>
    <source>
        <strain evidence="6 7">DAOM BR117</strain>
    </source>
</reference>
<keyword evidence="1" id="KW-0479">Metal-binding</keyword>
<dbReference type="InterPro" id="IPR011011">
    <property type="entry name" value="Znf_FYVE_PHD"/>
</dbReference>
<gene>
    <name evidence="6" type="ORF">SPPG_01858</name>
</gene>
<dbReference type="Proteomes" id="UP000053201">
    <property type="component" value="Unassembled WGS sequence"/>
</dbReference>
<feature type="region of interest" description="Disordered" evidence="4">
    <location>
        <begin position="72"/>
        <end position="113"/>
    </location>
</feature>
<dbReference type="RefSeq" id="XP_016610816.1">
    <property type="nucleotide sequence ID" value="XM_016750170.1"/>
</dbReference>
<dbReference type="InterPro" id="IPR001965">
    <property type="entry name" value="Znf_PHD"/>
</dbReference>
<proteinExistence type="predicted"/>
<keyword evidence="7" id="KW-1185">Reference proteome</keyword>
<dbReference type="OrthoDB" id="79252at2759"/>
<evidence type="ECO:0000313" key="7">
    <source>
        <dbReference type="Proteomes" id="UP000053201"/>
    </source>
</evidence>
<protein>
    <recommendedName>
        <fullName evidence="5">Zinc finger PHD-type domain-containing protein</fullName>
    </recommendedName>
</protein>
<dbReference type="eggNOG" id="KOG1083">
    <property type="taxonomic scope" value="Eukaryota"/>
</dbReference>
<keyword evidence="2" id="KW-0863">Zinc-finger</keyword>
<dbReference type="PROSITE" id="PS01359">
    <property type="entry name" value="ZF_PHD_1"/>
    <property type="match status" value="1"/>
</dbReference>
<dbReference type="InterPro" id="IPR013083">
    <property type="entry name" value="Znf_RING/FYVE/PHD"/>
</dbReference>
<dbReference type="PANTHER" id="PTHR47793:SF1">
    <property type="entry name" value="HISTONE DEACETYLASE COMPLEX SUBUNIT CTI6"/>
    <property type="match status" value="1"/>
</dbReference>
<feature type="compositionally biased region" description="Basic residues" evidence="4">
    <location>
        <begin position="72"/>
        <end position="86"/>
    </location>
</feature>
<dbReference type="Gene3D" id="3.30.40.10">
    <property type="entry name" value="Zinc/RING finger domain, C3HC4 (zinc finger)"/>
    <property type="match status" value="1"/>
</dbReference>
<evidence type="ECO:0000256" key="4">
    <source>
        <dbReference type="SAM" id="MobiDB-lite"/>
    </source>
</evidence>
<name>A0A0L0HNV6_SPIPD</name>
<dbReference type="OMA" id="RPRYMNP"/>
<organism evidence="6 7">
    <name type="scientific">Spizellomyces punctatus (strain DAOM BR117)</name>
    <dbReference type="NCBI Taxonomy" id="645134"/>
    <lineage>
        <taxon>Eukaryota</taxon>
        <taxon>Fungi</taxon>
        <taxon>Fungi incertae sedis</taxon>
        <taxon>Chytridiomycota</taxon>
        <taxon>Chytridiomycota incertae sedis</taxon>
        <taxon>Chytridiomycetes</taxon>
        <taxon>Spizellomycetales</taxon>
        <taxon>Spizellomycetaceae</taxon>
        <taxon>Spizellomyces</taxon>
    </lineage>
</organism>
<accession>A0A0L0HNV6</accession>
<dbReference type="STRING" id="645134.A0A0L0HNV6"/>
<feature type="compositionally biased region" description="Polar residues" evidence="4">
    <location>
        <begin position="242"/>
        <end position="262"/>
    </location>
</feature>
<dbReference type="VEuPathDB" id="FungiDB:SPPG_01858"/>
<keyword evidence="3" id="KW-0862">Zinc</keyword>
<dbReference type="Pfam" id="PF20826">
    <property type="entry name" value="PHD_5"/>
    <property type="match status" value="1"/>
</dbReference>